<dbReference type="GeneID" id="111246917"/>
<proteinExistence type="predicted"/>
<dbReference type="Proteomes" id="UP000594260">
    <property type="component" value="Unplaced"/>
</dbReference>
<reference evidence="1" key="1">
    <citation type="submission" date="2021-01" db="UniProtKB">
        <authorList>
            <consortium name="EnsemblMetazoa"/>
        </authorList>
    </citation>
    <scope>IDENTIFICATION</scope>
</reference>
<protein>
    <submittedName>
        <fullName evidence="1">Uncharacterized protein</fullName>
    </submittedName>
</protein>
<evidence type="ECO:0000313" key="2">
    <source>
        <dbReference type="Proteomes" id="UP000594260"/>
    </source>
</evidence>
<organism evidence="1 2">
    <name type="scientific">Varroa destructor</name>
    <name type="common">Honeybee mite</name>
    <dbReference type="NCBI Taxonomy" id="109461"/>
    <lineage>
        <taxon>Eukaryota</taxon>
        <taxon>Metazoa</taxon>
        <taxon>Ecdysozoa</taxon>
        <taxon>Arthropoda</taxon>
        <taxon>Chelicerata</taxon>
        <taxon>Arachnida</taxon>
        <taxon>Acari</taxon>
        <taxon>Parasitiformes</taxon>
        <taxon>Mesostigmata</taxon>
        <taxon>Gamasina</taxon>
        <taxon>Dermanyssoidea</taxon>
        <taxon>Varroidae</taxon>
        <taxon>Varroa</taxon>
    </lineage>
</organism>
<name>A0A7M7M6G6_VARDE</name>
<dbReference type="AlphaFoldDB" id="A0A7M7M6G6"/>
<sequence length="134" mass="14801">MKNDVFIRIVKEKLQCFLKSLVEEEASIPDRKGVRWGNQKAQIAMEISSSTTHGLCQMLPLAIWLIAYHTKIPLQEREEDALAVQTLQDSGKPGCVAVQFEILAAKVVDDAVLRGANGRFSVRVDGCTGASDWT</sequence>
<accession>A0A7M7M6G6</accession>
<dbReference type="RefSeq" id="XP_022653039.1">
    <property type="nucleotide sequence ID" value="XM_022797304.1"/>
</dbReference>
<dbReference type="EnsemblMetazoa" id="XM_022797304">
    <property type="protein sequence ID" value="XP_022653039"/>
    <property type="gene ID" value="LOC111246917"/>
</dbReference>
<evidence type="ECO:0000313" key="1">
    <source>
        <dbReference type="EnsemblMetazoa" id="XP_022653039"/>
    </source>
</evidence>
<dbReference type="KEGG" id="vde:111246917"/>
<keyword evidence="2" id="KW-1185">Reference proteome</keyword>
<dbReference type="InParanoid" id="A0A7M7M6G6"/>